<dbReference type="Pfam" id="PF00486">
    <property type="entry name" value="Trans_reg_C"/>
    <property type="match status" value="1"/>
</dbReference>
<dbReference type="SMART" id="SM01043">
    <property type="entry name" value="BTAD"/>
    <property type="match status" value="1"/>
</dbReference>
<comment type="caution">
    <text evidence="8">The sequence shown here is derived from an EMBL/GenBank/DDBJ whole genome shotgun (WGS) entry which is preliminary data.</text>
</comment>
<dbReference type="EMBL" id="JBHTCQ010000001">
    <property type="protein sequence ID" value="MFC7403574.1"/>
    <property type="molecule type" value="Genomic_DNA"/>
</dbReference>
<evidence type="ECO:0000256" key="4">
    <source>
        <dbReference type="ARBA" id="ARBA00023163"/>
    </source>
</evidence>
<dbReference type="Gene3D" id="1.10.10.10">
    <property type="entry name" value="Winged helix-like DNA-binding domain superfamily/Winged helix DNA-binding domain"/>
    <property type="match status" value="1"/>
</dbReference>
<organism evidence="8 9">
    <name type="scientific">Georgenia alba</name>
    <dbReference type="NCBI Taxonomy" id="2233858"/>
    <lineage>
        <taxon>Bacteria</taxon>
        <taxon>Bacillati</taxon>
        <taxon>Actinomycetota</taxon>
        <taxon>Actinomycetes</taxon>
        <taxon>Micrococcales</taxon>
        <taxon>Bogoriellaceae</taxon>
        <taxon>Georgenia</taxon>
    </lineage>
</organism>
<dbReference type="InterPro" id="IPR036388">
    <property type="entry name" value="WH-like_DNA-bd_sf"/>
</dbReference>
<gene>
    <name evidence="8" type="ORF">ACFQQL_00530</name>
</gene>
<evidence type="ECO:0000313" key="9">
    <source>
        <dbReference type="Proteomes" id="UP001596455"/>
    </source>
</evidence>
<dbReference type="Pfam" id="PF13191">
    <property type="entry name" value="AAA_16"/>
    <property type="match status" value="1"/>
</dbReference>
<dbReference type="PROSITE" id="PS51755">
    <property type="entry name" value="OMPR_PHOB"/>
    <property type="match status" value="1"/>
</dbReference>
<dbReference type="Gene3D" id="3.40.50.300">
    <property type="entry name" value="P-loop containing nucleotide triphosphate hydrolases"/>
    <property type="match status" value="1"/>
</dbReference>
<dbReference type="Gene3D" id="1.25.40.10">
    <property type="entry name" value="Tetratricopeptide repeat domain"/>
    <property type="match status" value="2"/>
</dbReference>
<dbReference type="InterPro" id="IPR027417">
    <property type="entry name" value="P-loop_NTPase"/>
</dbReference>
<evidence type="ECO:0000259" key="7">
    <source>
        <dbReference type="PROSITE" id="PS51755"/>
    </source>
</evidence>
<keyword evidence="4" id="KW-0804">Transcription</keyword>
<keyword evidence="2" id="KW-0805">Transcription regulation</keyword>
<dbReference type="InterPro" id="IPR011990">
    <property type="entry name" value="TPR-like_helical_dom_sf"/>
</dbReference>
<proteinExistence type="inferred from homology"/>
<sequence length="922" mass="99689">MPLAGSRSRALLAVLALAAGHAVSVETLAMRVWGERAPDRVRAALQTHIWRLRAVLGSDLVRFDPTGYRLTLDRHRIDALAFADRCAAARATDDPRRERTLLQEAVALWSGEPFGEDLSAWLTHSAAPQLVDSYLRAVERRVDLDLAAGDTDGIVAELRALTDTHPLRESLWLRLLRSLRVEGRTAEALAAYGELRVRLADELGADPAPELQALHLDLLRGTAPAATPARVPRTLPADLPHFVGRDAELAALDALVCRDDVPGSGARLAVVHGPAGSGKTSLLVHWGHRVTEAFPDGQLFLHLRGFDRDPPVPAHTALDLLLRAVGVPGNRIPDAVEARSALLRTELADRRMLLVLDDAHDAGQVRPLLPSGPSLVVVTSRNELRSLAVIDGAARVAVGPMTPDDAVRLIRRRTDAAQPGPGTTPTTSESLLASLAEHCGHLPLALAIAGERAGRAPDLDAFVTELADRRRRLDALGSSEDPLTDLRSLFDASYRYLDPDATRALRVIGLYPEGVVSTGAVSALAGLDRQAADRAMDRLTESNLLRLVRAGTFAIHDLLRLYAIELVHREDGPVERAAARDRLHSWFAHSAEAACLRLWRYPTAIEAGPLAAGTEPEAFGTENDAIAWFAGHRSALTAVIDQAFEADDHRTVCRLVPRLGWYLILIGAGDDQLRLCRLALASARTLGDPQHIGGAANNLGIAWAQQGEDHNDDARRCFDEAAEAYTRSGDLDGLHRTKNNIGALLCRTDTPGGVAYLEELLAEMRQLHVPALDTCGTLRNLTANHCRLGNYDRAMDLAQELLDVARSERHALHEAGGLDALGTAQLARGDAEAACRSFREAVELYHHAGDRLNEANQLREVGKAELTAGRPEAARAAWTESLDLLEEIRATGRSTSVDQVRALLEELADQPDPPVPAGPGPR</sequence>
<dbReference type="InterPro" id="IPR001867">
    <property type="entry name" value="OmpR/PhoB-type_DNA-bd"/>
</dbReference>
<evidence type="ECO:0000256" key="3">
    <source>
        <dbReference type="ARBA" id="ARBA00023125"/>
    </source>
</evidence>
<dbReference type="PANTHER" id="PTHR35807">
    <property type="entry name" value="TRANSCRIPTIONAL REGULATOR REDD-RELATED"/>
    <property type="match status" value="1"/>
</dbReference>
<dbReference type="SUPFAM" id="SSF52540">
    <property type="entry name" value="P-loop containing nucleoside triphosphate hydrolases"/>
    <property type="match status" value="1"/>
</dbReference>
<keyword evidence="3 5" id="KW-0238">DNA-binding</keyword>
<comment type="similarity">
    <text evidence="1">Belongs to the AfsR/DnrI/RedD regulatory family.</text>
</comment>
<dbReference type="CDD" id="cd15831">
    <property type="entry name" value="BTAD"/>
    <property type="match status" value="1"/>
</dbReference>
<keyword evidence="6" id="KW-0732">Signal</keyword>
<feature type="chain" id="PRO_5047029736" evidence="6">
    <location>
        <begin position="19"/>
        <end position="922"/>
    </location>
</feature>
<feature type="DNA-binding region" description="OmpR/PhoB-type" evidence="5">
    <location>
        <begin position="1"/>
        <end position="72"/>
    </location>
</feature>
<feature type="signal peptide" evidence="6">
    <location>
        <begin position="1"/>
        <end position="18"/>
    </location>
</feature>
<dbReference type="PRINTS" id="PR00364">
    <property type="entry name" value="DISEASERSIST"/>
</dbReference>
<protein>
    <submittedName>
        <fullName evidence="8">BTAD domain-containing putative transcriptional regulator</fullName>
    </submittedName>
</protein>
<evidence type="ECO:0000256" key="1">
    <source>
        <dbReference type="ARBA" id="ARBA00005820"/>
    </source>
</evidence>
<dbReference type="Pfam" id="PF03704">
    <property type="entry name" value="BTAD"/>
    <property type="match status" value="1"/>
</dbReference>
<accession>A0ABW2Q3P3</accession>
<evidence type="ECO:0000256" key="2">
    <source>
        <dbReference type="ARBA" id="ARBA00023015"/>
    </source>
</evidence>
<evidence type="ECO:0000313" key="8">
    <source>
        <dbReference type="EMBL" id="MFC7403574.1"/>
    </source>
</evidence>
<dbReference type="SMART" id="SM00862">
    <property type="entry name" value="Trans_reg_C"/>
    <property type="match status" value="1"/>
</dbReference>
<reference evidence="9" key="1">
    <citation type="journal article" date="2019" name="Int. J. Syst. Evol. Microbiol.">
        <title>The Global Catalogue of Microorganisms (GCM) 10K type strain sequencing project: providing services to taxonomists for standard genome sequencing and annotation.</title>
        <authorList>
            <consortium name="The Broad Institute Genomics Platform"/>
            <consortium name="The Broad Institute Genome Sequencing Center for Infectious Disease"/>
            <person name="Wu L."/>
            <person name="Ma J."/>
        </authorList>
    </citation>
    <scope>NUCLEOTIDE SEQUENCE [LARGE SCALE GENOMIC DNA]</scope>
    <source>
        <strain evidence="9">JCM 1490</strain>
    </source>
</reference>
<dbReference type="Proteomes" id="UP001596455">
    <property type="component" value="Unassembled WGS sequence"/>
</dbReference>
<dbReference type="InterPro" id="IPR005158">
    <property type="entry name" value="BTAD"/>
</dbReference>
<dbReference type="SUPFAM" id="SSF46894">
    <property type="entry name" value="C-terminal effector domain of the bipartite response regulators"/>
    <property type="match status" value="1"/>
</dbReference>
<dbReference type="RefSeq" id="WP_382390165.1">
    <property type="nucleotide sequence ID" value="NZ_JBHTCQ010000001.1"/>
</dbReference>
<feature type="domain" description="OmpR/PhoB-type" evidence="7">
    <location>
        <begin position="1"/>
        <end position="72"/>
    </location>
</feature>
<dbReference type="InterPro" id="IPR051677">
    <property type="entry name" value="AfsR-DnrI-RedD_regulator"/>
</dbReference>
<dbReference type="SUPFAM" id="SSF48452">
    <property type="entry name" value="TPR-like"/>
    <property type="match status" value="3"/>
</dbReference>
<keyword evidence="9" id="KW-1185">Reference proteome</keyword>
<dbReference type="PANTHER" id="PTHR35807:SF1">
    <property type="entry name" value="TRANSCRIPTIONAL REGULATOR REDD"/>
    <property type="match status" value="1"/>
</dbReference>
<evidence type="ECO:0000256" key="6">
    <source>
        <dbReference type="SAM" id="SignalP"/>
    </source>
</evidence>
<dbReference type="InterPro" id="IPR016032">
    <property type="entry name" value="Sig_transdc_resp-reg_C-effctor"/>
</dbReference>
<dbReference type="InterPro" id="IPR041664">
    <property type="entry name" value="AAA_16"/>
</dbReference>
<evidence type="ECO:0000256" key="5">
    <source>
        <dbReference type="PROSITE-ProRule" id="PRU01091"/>
    </source>
</evidence>
<name>A0ABW2Q3P3_9MICO</name>